<dbReference type="GO" id="GO:0046394">
    <property type="term" value="P:carboxylic acid biosynthetic process"/>
    <property type="evidence" value="ECO:0007669"/>
    <property type="project" value="UniProtKB-ARBA"/>
</dbReference>
<evidence type="ECO:0000256" key="6">
    <source>
        <dbReference type="ARBA" id="ARBA00048212"/>
    </source>
</evidence>
<comment type="pathway">
    <text evidence="3">Amino-acid biosynthesis; L-leucine biosynthesis; L-leucine from 3-methyl-2-oxobutanoate: step 4/4.</text>
</comment>
<gene>
    <name evidence="9" type="ORF">SAMN04490243_2051</name>
</gene>
<dbReference type="Proteomes" id="UP000199534">
    <property type="component" value="Unassembled WGS sequence"/>
</dbReference>
<name>A0A1I6H191_9FLAO</name>
<evidence type="ECO:0000256" key="7">
    <source>
        <dbReference type="ARBA" id="ARBA00048798"/>
    </source>
</evidence>
<comment type="pathway">
    <text evidence="2">Amino-acid biosynthesis; L-valine biosynthesis; L-valine from pyruvate: step 4/4.</text>
</comment>
<reference evidence="9 10" key="1">
    <citation type="submission" date="2016-10" db="EMBL/GenBank/DDBJ databases">
        <authorList>
            <person name="de Groot N.N."/>
        </authorList>
    </citation>
    <scope>NUCLEOTIDE SEQUENCE [LARGE SCALE GENOMIC DNA]</scope>
    <source>
        <strain evidence="9 10">DSM 21019</strain>
    </source>
</reference>
<comment type="catalytic activity">
    <reaction evidence="7">
        <text>L-isoleucine + 2-oxoglutarate = (S)-3-methyl-2-oxopentanoate + L-glutamate</text>
        <dbReference type="Rhea" id="RHEA:24801"/>
        <dbReference type="ChEBI" id="CHEBI:16810"/>
        <dbReference type="ChEBI" id="CHEBI:29985"/>
        <dbReference type="ChEBI" id="CHEBI:35146"/>
        <dbReference type="ChEBI" id="CHEBI:58045"/>
        <dbReference type="EC" id="2.6.1.42"/>
    </reaction>
</comment>
<dbReference type="GO" id="GO:0004084">
    <property type="term" value="F:branched-chain-amino-acid transaminase activity"/>
    <property type="evidence" value="ECO:0007669"/>
    <property type="project" value="UniProtKB-EC"/>
</dbReference>
<dbReference type="RefSeq" id="WP_092982500.1">
    <property type="nucleotide sequence ID" value="NZ_FOYQ01000002.1"/>
</dbReference>
<evidence type="ECO:0000256" key="1">
    <source>
        <dbReference type="ARBA" id="ARBA00004824"/>
    </source>
</evidence>
<organism evidence="9 10">
    <name type="scientific">Robiginitalea myxolifaciens</name>
    <dbReference type="NCBI Taxonomy" id="400055"/>
    <lineage>
        <taxon>Bacteria</taxon>
        <taxon>Pseudomonadati</taxon>
        <taxon>Bacteroidota</taxon>
        <taxon>Flavobacteriia</taxon>
        <taxon>Flavobacteriales</taxon>
        <taxon>Flavobacteriaceae</taxon>
        <taxon>Robiginitalea</taxon>
    </lineage>
</organism>
<dbReference type="Pfam" id="PF01063">
    <property type="entry name" value="Aminotran_4"/>
    <property type="match status" value="1"/>
</dbReference>
<dbReference type="InterPro" id="IPR036038">
    <property type="entry name" value="Aminotransferase-like"/>
</dbReference>
<accession>A0A1I6H191</accession>
<keyword evidence="9" id="KW-0808">Transferase</keyword>
<dbReference type="STRING" id="400055.SAMN04490243_2051"/>
<proteinExistence type="inferred from homology"/>
<dbReference type="Gene3D" id="3.20.10.10">
    <property type="entry name" value="D-amino Acid Aminotransferase, subunit A, domain 2"/>
    <property type="match status" value="1"/>
</dbReference>
<dbReference type="InterPro" id="IPR043131">
    <property type="entry name" value="BCAT-like_N"/>
</dbReference>
<comment type="pathway">
    <text evidence="1">Amino-acid biosynthesis; L-isoleucine biosynthesis; L-isoleucine from 2-oxobutanoate: step 4/4.</text>
</comment>
<evidence type="ECO:0000256" key="2">
    <source>
        <dbReference type="ARBA" id="ARBA00004931"/>
    </source>
</evidence>
<evidence type="ECO:0000313" key="9">
    <source>
        <dbReference type="EMBL" id="SFR48225.1"/>
    </source>
</evidence>
<dbReference type="EC" id="2.6.1.42" evidence="5"/>
<dbReference type="CDD" id="cd00449">
    <property type="entry name" value="PLPDE_IV"/>
    <property type="match status" value="1"/>
</dbReference>
<evidence type="ECO:0000256" key="5">
    <source>
        <dbReference type="ARBA" id="ARBA00013053"/>
    </source>
</evidence>
<dbReference type="PANTHER" id="PTHR42743:SF11">
    <property type="entry name" value="AMINODEOXYCHORISMATE LYASE"/>
    <property type="match status" value="1"/>
</dbReference>
<evidence type="ECO:0000256" key="3">
    <source>
        <dbReference type="ARBA" id="ARBA00005072"/>
    </source>
</evidence>
<dbReference type="SUPFAM" id="SSF56752">
    <property type="entry name" value="D-aminoacid aminotransferase-like PLP-dependent enzymes"/>
    <property type="match status" value="1"/>
</dbReference>
<protein>
    <recommendedName>
        <fullName evidence="5">branched-chain-amino-acid transaminase</fullName>
        <ecNumber evidence="5">2.6.1.42</ecNumber>
    </recommendedName>
</protein>
<dbReference type="InterPro" id="IPR001544">
    <property type="entry name" value="Aminotrans_IV"/>
</dbReference>
<keyword evidence="10" id="KW-1185">Reference proteome</keyword>
<comment type="catalytic activity">
    <reaction evidence="8">
        <text>L-leucine + 2-oxoglutarate = 4-methyl-2-oxopentanoate + L-glutamate</text>
        <dbReference type="Rhea" id="RHEA:18321"/>
        <dbReference type="ChEBI" id="CHEBI:16810"/>
        <dbReference type="ChEBI" id="CHEBI:17865"/>
        <dbReference type="ChEBI" id="CHEBI:29985"/>
        <dbReference type="ChEBI" id="CHEBI:57427"/>
        <dbReference type="EC" id="2.6.1.42"/>
    </reaction>
</comment>
<keyword evidence="9" id="KW-0032">Aminotransferase</keyword>
<dbReference type="EMBL" id="FOYQ01000002">
    <property type="protein sequence ID" value="SFR48225.1"/>
    <property type="molecule type" value="Genomic_DNA"/>
</dbReference>
<dbReference type="InterPro" id="IPR050571">
    <property type="entry name" value="Class-IV_PLP-Dep_Aminotrnsfr"/>
</dbReference>
<evidence type="ECO:0000313" key="10">
    <source>
        <dbReference type="Proteomes" id="UP000199534"/>
    </source>
</evidence>
<evidence type="ECO:0000256" key="8">
    <source>
        <dbReference type="ARBA" id="ARBA00049229"/>
    </source>
</evidence>
<comment type="similarity">
    <text evidence="4">Belongs to the class-IV pyridoxal-phosphate-dependent aminotransferase family.</text>
</comment>
<dbReference type="InterPro" id="IPR043132">
    <property type="entry name" value="BCAT-like_C"/>
</dbReference>
<dbReference type="Gene3D" id="3.30.470.10">
    <property type="match status" value="1"/>
</dbReference>
<sequence length="285" mass="32627">MSTINLDGDLLPADSHFLNHQNRGLRYGDALFETIRYTGAELLFWEDHYFRLMSSMRRLRMEIPMSFTMEFLEEEIRKGLQADGVATQPARIRLTVFRKEGGRYTPEDRGIRYIVEHEPLSKAAYELETGDNRADLYKDYYLHADELTGLKHSNKIVHVLAGIYTRENDMQTCFLLNHNKSVAEALDGNIFLVRGKEIKTPPLADGALDGILRKQLLKLGATDSEYQWVEASISPFELQQADELFATNVIRGIRPITAYRKATYGHEVAERVLNELNQQIAGQES</sequence>
<dbReference type="AlphaFoldDB" id="A0A1I6H191"/>
<dbReference type="PANTHER" id="PTHR42743">
    <property type="entry name" value="AMINO-ACID AMINOTRANSFERASE"/>
    <property type="match status" value="1"/>
</dbReference>
<comment type="catalytic activity">
    <reaction evidence="6">
        <text>L-valine + 2-oxoglutarate = 3-methyl-2-oxobutanoate + L-glutamate</text>
        <dbReference type="Rhea" id="RHEA:24813"/>
        <dbReference type="ChEBI" id="CHEBI:11851"/>
        <dbReference type="ChEBI" id="CHEBI:16810"/>
        <dbReference type="ChEBI" id="CHEBI:29985"/>
        <dbReference type="ChEBI" id="CHEBI:57762"/>
        <dbReference type="EC" id="2.6.1.42"/>
    </reaction>
</comment>
<dbReference type="OrthoDB" id="9805628at2"/>
<evidence type="ECO:0000256" key="4">
    <source>
        <dbReference type="ARBA" id="ARBA00009320"/>
    </source>
</evidence>